<sequence>MVFMAGCTAWTGMDFTWGAECIPAPEMSFTSANLPILIREIEKLCVAS</sequence>
<dbReference type="AlphaFoldDB" id="A0A9W6L8I1"/>
<keyword evidence="2" id="KW-1185">Reference proteome</keyword>
<protein>
    <submittedName>
        <fullName evidence="1">Uncharacterized protein</fullName>
    </submittedName>
</protein>
<organism evidence="1 2">
    <name type="scientific">Desulforhabdus amnigena</name>
    <dbReference type="NCBI Taxonomy" id="40218"/>
    <lineage>
        <taxon>Bacteria</taxon>
        <taxon>Pseudomonadati</taxon>
        <taxon>Thermodesulfobacteriota</taxon>
        <taxon>Syntrophobacteria</taxon>
        <taxon>Syntrophobacterales</taxon>
        <taxon>Syntrophobacteraceae</taxon>
        <taxon>Desulforhabdus</taxon>
    </lineage>
</organism>
<gene>
    <name evidence="1" type="ORF">DAMNIGENAA_31150</name>
</gene>
<dbReference type="EMBL" id="BSDR01000001">
    <property type="protein sequence ID" value="GLI35682.1"/>
    <property type="molecule type" value="Genomic_DNA"/>
</dbReference>
<evidence type="ECO:0000313" key="1">
    <source>
        <dbReference type="EMBL" id="GLI35682.1"/>
    </source>
</evidence>
<proteinExistence type="predicted"/>
<evidence type="ECO:0000313" key="2">
    <source>
        <dbReference type="Proteomes" id="UP001144372"/>
    </source>
</evidence>
<reference evidence="1" key="1">
    <citation type="submission" date="2022-12" db="EMBL/GenBank/DDBJ databases">
        <title>Reference genome sequencing for broad-spectrum identification of bacterial and archaeal isolates by mass spectrometry.</title>
        <authorList>
            <person name="Sekiguchi Y."/>
            <person name="Tourlousse D.M."/>
        </authorList>
    </citation>
    <scope>NUCLEOTIDE SEQUENCE</scope>
    <source>
        <strain evidence="1">ASRB1</strain>
    </source>
</reference>
<name>A0A9W6L8I1_9BACT</name>
<dbReference type="Proteomes" id="UP001144372">
    <property type="component" value="Unassembled WGS sequence"/>
</dbReference>
<accession>A0A9W6L8I1</accession>
<comment type="caution">
    <text evidence="1">The sequence shown here is derived from an EMBL/GenBank/DDBJ whole genome shotgun (WGS) entry which is preliminary data.</text>
</comment>